<dbReference type="AlphaFoldDB" id="A0A1H3N474"/>
<proteinExistence type="predicted"/>
<keyword evidence="4" id="KW-1185">Reference proteome</keyword>
<reference evidence="3 4" key="1">
    <citation type="submission" date="2016-10" db="EMBL/GenBank/DDBJ databases">
        <authorList>
            <person name="de Groot N.N."/>
        </authorList>
    </citation>
    <scope>NUCLEOTIDE SEQUENCE [LARGE SCALE GENOMIC DNA]</scope>
    <source>
        <strain evidence="3 4">DSM 26880</strain>
    </source>
</reference>
<sequence length="174" mass="17782">MQGPIQTRLPVLTRRALLALAALVPGLRSARAGTPANAKEDARRPRPVIRLSCPDDAPDPLCLELVQALAGQAPGHVIRRVEAAGLRPARPEDLGVALVMLAAAGNGVRARLDLQPAAGSRRTGPAVTDPALPAAEPPGQPAAWRGFARALAQTLAPGLEDAPDSGPAPGASKP</sequence>
<organism evidence="3 4">
    <name type="scientific">Citreimonas salinaria</name>
    <dbReference type="NCBI Taxonomy" id="321339"/>
    <lineage>
        <taxon>Bacteria</taxon>
        <taxon>Pseudomonadati</taxon>
        <taxon>Pseudomonadota</taxon>
        <taxon>Alphaproteobacteria</taxon>
        <taxon>Rhodobacterales</taxon>
        <taxon>Roseobacteraceae</taxon>
        <taxon>Citreimonas</taxon>
    </lineage>
</organism>
<evidence type="ECO:0000256" key="1">
    <source>
        <dbReference type="SAM" id="MobiDB-lite"/>
    </source>
</evidence>
<feature type="region of interest" description="Disordered" evidence="1">
    <location>
        <begin position="154"/>
        <end position="174"/>
    </location>
</feature>
<protein>
    <submittedName>
        <fullName evidence="3">Uncharacterized protein</fullName>
    </submittedName>
</protein>
<gene>
    <name evidence="3" type="ORF">SAMN05444340_12021</name>
</gene>
<evidence type="ECO:0000313" key="3">
    <source>
        <dbReference type="EMBL" id="SDY83682.1"/>
    </source>
</evidence>
<name>A0A1H3N474_9RHOB</name>
<feature type="chain" id="PRO_5011479157" evidence="2">
    <location>
        <begin position="33"/>
        <end position="174"/>
    </location>
</feature>
<keyword evidence="2" id="KW-0732">Signal</keyword>
<evidence type="ECO:0000313" key="4">
    <source>
        <dbReference type="Proteomes" id="UP000199286"/>
    </source>
</evidence>
<dbReference type="STRING" id="321339.SAMN05444340_12021"/>
<accession>A0A1H3N474</accession>
<dbReference type="RefSeq" id="WP_089885570.1">
    <property type="nucleotide sequence ID" value="NZ_FNPF01000020.1"/>
</dbReference>
<dbReference type="EMBL" id="FNPF01000020">
    <property type="protein sequence ID" value="SDY83682.1"/>
    <property type="molecule type" value="Genomic_DNA"/>
</dbReference>
<dbReference type="Proteomes" id="UP000199286">
    <property type="component" value="Unassembled WGS sequence"/>
</dbReference>
<evidence type="ECO:0000256" key="2">
    <source>
        <dbReference type="SAM" id="SignalP"/>
    </source>
</evidence>
<feature type="signal peptide" evidence="2">
    <location>
        <begin position="1"/>
        <end position="32"/>
    </location>
</feature>
<feature type="region of interest" description="Disordered" evidence="1">
    <location>
        <begin position="116"/>
        <end position="142"/>
    </location>
</feature>